<comment type="caution">
    <text evidence="2">The sequence shown here is derived from an EMBL/GenBank/DDBJ whole genome shotgun (WGS) entry which is preliminary data.</text>
</comment>
<proteinExistence type="predicted"/>
<evidence type="ECO:0000313" key="3">
    <source>
        <dbReference type="Proteomes" id="UP001597181"/>
    </source>
</evidence>
<accession>A0ABW3TRX0</accession>
<keyword evidence="3" id="KW-1185">Reference proteome</keyword>
<name>A0ABW3TRX0_9MICO</name>
<keyword evidence="1" id="KW-0175">Coiled coil</keyword>
<reference evidence="3" key="1">
    <citation type="journal article" date="2019" name="Int. J. Syst. Evol. Microbiol.">
        <title>The Global Catalogue of Microorganisms (GCM) 10K type strain sequencing project: providing services to taxonomists for standard genome sequencing and annotation.</title>
        <authorList>
            <consortium name="The Broad Institute Genomics Platform"/>
            <consortium name="The Broad Institute Genome Sequencing Center for Infectious Disease"/>
            <person name="Wu L."/>
            <person name="Ma J."/>
        </authorList>
    </citation>
    <scope>NUCLEOTIDE SEQUENCE [LARGE SCALE GENOMIC DNA]</scope>
    <source>
        <strain evidence="3">CCUG 50213</strain>
    </source>
</reference>
<dbReference type="RefSeq" id="WP_343960685.1">
    <property type="nucleotide sequence ID" value="NZ_BAAAKZ010000008.1"/>
</dbReference>
<dbReference type="EMBL" id="JBHTLY010000017">
    <property type="protein sequence ID" value="MFD1203501.1"/>
    <property type="molecule type" value="Genomic_DNA"/>
</dbReference>
<dbReference type="Proteomes" id="UP001597181">
    <property type="component" value="Unassembled WGS sequence"/>
</dbReference>
<organism evidence="2 3">
    <name type="scientific">Leucobacter albus</name>
    <dbReference type="NCBI Taxonomy" id="272210"/>
    <lineage>
        <taxon>Bacteria</taxon>
        <taxon>Bacillati</taxon>
        <taxon>Actinomycetota</taxon>
        <taxon>Actinomycetes</taxon>
        <taxon>Micrococcales</taxon>
        <taxon>Microbacteriaceae</taxon>
        <taxon>Leucobacter</taxon>
    </lineage>
</organism>
<sequence>MSEQLEARVAAARSKLEAWDKRHTVPEFDHGMLNLPLRARNGKTGIDGLARQRAELQRNLDNAEAKLRRAQAAPRLAAEKAAREQTHATIDLKAIHGDKTEVQWTLNSAWFTVVRWNKKSVTVLMAGERDTIPHTQIGGVR</sequence>
<protein>
    <submittedName>
        <fullName evidence="2">Uncharacterized protein</fullName>
    </submittedName>
</protein>
<evidence type="ECO:0000313" key="2">
    <source>
        <dbReference type="EMBL" id="MFD1203501.1"/>
    </source>
</evidence>
<feature type="coiled-coil region" evidence="1">
    <location>
        <begin position="46"/>
        <end position="73"/>
    </location>
</feature>
<gene>
    <name evidence="2" type="ORF">ACFQ3U_16535</name>
</gene>
<evidence type="ECO:0000256" key="1">
    <source>
        <dbReference type="SAM" id="Coils"/>
    </source>
</evidence>